<protein>
    <recommendedName>
        <fullName evidence="3">Beta-galactosidase trimerisation domain-containing protein</fullName>
    </recommendedName>
</protein>
<gene>
    <name evidence="1" type="ORF">AUJ66_04490</name>
</gene>
<dbReference type="AlphaFoldDB" id="A0A1J4SEH7"/>
<dbReference type="EMBL" id="MNUO01000066">
    <property type="protein sequence ID" value="OIN97052.1"/>
    <property type="molecule type" value="Genomic_DNA"/>
</dbReference>
<sequence length="680" mass="77272">MVKTAVKKNLYPKPLRYHLRFQVIPGKNAERDARILAGFCKNHCVEEVVIFFAGEEWNNGLLSLKEENMWFNTVKKVKHILEKTGIKTSLNPWMTVLHCDRGRKFPEDRKFKPAVSPCGETSKACGSFADDNWRDYIYKLYGRFARLGFRVTWVEDDFRYHNHSPLTWGIGFEKEILKRFERKIGRGVSREEVVRNILKPGPPHPWREKWMENWREIQIEVAEGLASAVSKNAPDKTKIGLMSSHPTSHSVEGRDWQKLFRAFTIGGDVAHRPHFGGYSESLGRNKVYSIMMLDVQKNFRPASCEVAPEIENFPYTNWNKSDTLTWAEMALCMFFGSDALLLNLFPFSGNPADREPGVGKLLDRSRPGLEWISSKFSKDLHTRGVGIPWKQDAATHVHTYSGQSMHELNTTSFEPGYFLLPCGVPVSANFQKVNALFGSLAWAFTDNEILQMLGGGLLLDAVSAEILCERGFSKYIGVEFKKWTYREESKYSVEMIVSRQTGIEKGFYMSVNLFDRTGVLKPIKKAREWTVIITPEKKYWGPGMIAYKNEIGGRIITHAVPNPARLVLSYQRQILTQKAIEFISKGAFDSVVVIGGPHLIPIHFENKNQNFAVILNGSPDASSPAIKINSENFRHSVKATLLAPLAKPEKVNLSIQTKRGALTITSCREIPYLGFLVLEW</sequence>
<evidence type="ECO:0000313" key="1">
    <source>
        <dbReference type="EMBL" id="OIN97052.1"/>
    </source>
</evidence>
<organism evidence="1 2">
    <name type="scientific">Candidatus Desantisbacteria bacterium CG1_02_38_46</name>
    <dbReference type="NCBI Taxonomy" id="1817893"/>
    <lineage>
        <taxon>Bacteria</taxon>
        <taxon>Candidatus Desantisiibacteriota</taxon>
    </lineage>
</organism>
<accession>A0A1J4SEH7</accession>
<comment type="caution">
    <text evidence="1">The sequence shown here is derived from an EMBL/GenBank/DDBJ whole genome shotgun (WGS) entry which is preliminary data.</text>
</comment>
<name>A0A1J4SEH7_9BACT</name>
<dbReference type="STRING" id="1817893.AUJ66_04490"/>
<evidence type="ECO:0008006" key="3">
    <source>
        <dbReference type="Google" id="ProtNLM"/>
    </source>
</evidence>
<reference evidence="1 2" key="1">
    <citation type="journal article" date="2016" name="Environ. Microbiol.">
        <title>Genomic resolution of a cold subsurface aquifer community provides metabolic insights for novel microbes adapted to high CO concentrations.</title>
        <authorList>
            <person name="Probst A.J."/>
            <person name="Castelle C.J."/>
            <person name="Singh A."/>
            <person name="Brown C.T."/>
            <person name="Anantharaman K."/>
            <person name="Sharon I."/>
            <person name="Hug L.A."/>
            <person name="Burstein D."/>
            <person name="Emerson J.B."/>
            <person name="Thomas B.C."/>
            <person name="Banfield J.F."/>
        </authorList>
    </citation>
    <scope>NUCLEOTIDE SEQUENCE [LARGE SCALE GENOMIC DNA]</scope>
    <source>
        <strain evidence="1">CG1_02_38_46</strain>
    </source>
</reference>
<proteinExistence type="predicted"/>
<dbReference type="Proteomes" id="UP000182278">
    <property type="component" value="Unassembled WGS sequence"/>
</dbReference>
<evidence type="ECO:0000313" key="2">
    <source>
        <dbReference type="Proteomes" id="UP000182278"/>
    </source>
</evidence>